<dbReference type="GO" id="GO:0003677">
    <property type="term" value="F:DNA binding"/>
    <property type="evidence" value="ECO:0007669"/>
    <property type="project" value="UniProtKB-KW"/>
</dbReference>
<dbReference type="PANTHER" id="PTHR43537">
    <property type="entry name" value="TRANSCRIPTIONAL REGULATOR, GNTR FAMILY"/>
    <property type="match status" value="1"/>
</dbReference>
<dbReference type="InterPro" id="IPR000524">
    <property type="entry name" value="Tscrpt_reg_HTH_GntR"/>
</dbReference>
<dbReference type="Gene3D" id="1.10.10.10">
    <property type="entry name" value="Winged helix-like DNA-binding domain superfamily/Winged helix DNA-binding domain"/>
    <property type="match status" value="1"/>
</dbReference>
<dbReference type="InterPro" id="IPR036388">
    <property type="entry name" value="WH-like_DNA-bd_sf"/>
</dbReference>
<dbReference type="PROSITE" id="PS50949">
    <property type="entry name" value="HTH_GNTR"/>
    <property type="match status" value="1"/>
</dbReference>
<keyword evidence="6" id="KW-1185">Reference proteome</keyword>
<dbReference type="InterPro" id="IPR011711">
    <property type="entry name" value="GntR_C"/>
</dbReference>
<dbReference type="RefSeq" id="WP_107990489.1">
    <property type="nucleotide sequence ID" value="NZ_QAYG01000005.1"/>
</dbReference>
<accession>A0A2T5V8Z9</accession>
<name>A0A2T5V8Z9_9HYPH</name>
<keyword evidence="1" id="KW-0805">Transcription regulation</keyword>
<evidence type="ECO:0000256" key="3">
    <source>
        <dbReference type="ARBA" id="ARBA00023163"/>
    </source>
</evidence>
<dbReference type="GO" id="GO:0003700">
    <property type="term" value="F:DNA-binding transcription factor activity"/>
    <property type="evidence" value="ECO:0007669"/>
    <property type="project" value="InterPro"/>
</dbReference>
<evidence type="ECO:0000313" key="5">
    <source>
        <dbReference type="EMBL" id="PTW60211.1"/>
    </source>
</evidence>
<dbReference type="InterPro" id="IPR036390">
    <property type="entry name" value="WH_DNA-bd_sf"/>
</dbReference>
<comment type="caution">
    <text evidence="5">The sequence shown here is derived from an EMBL/GenBank/DDBJ whole genome shotgun (WGS) entry which is preliminary data.</text>
</comment>
<feature type="domain" description="HTH gntR-type" evidence="4">
    <location>
        <begin position="2"/>
        <end position="69"/>
    </location>
</feature>
<evidence type="ECO:0000256" key="2">
    <source>
        <dbReference type="ARBA" id="ARBA00023125"/>
    </source>
</evidence>
<dbReference type="Pfam" id="PF00392">
    <property type="entry name" value="GntR"/>
    <property type="match status" value="1"/>
</dbReference>
<dbReference type="Proteomes" id="UP000244081">
    <property type="component" value="Unassembled WGS sequence"/>
</dbReference>
<dbReference type="AlphaFoldDB" id="A0A2T5V8Z9"/>
<keyword evidence="3" id="KW-0804">Transcription</keyword>
<reference evidence="5 6" key="1">
    <citation type="submission" date="2018-04" db="EMBL/GenBank/DDBJ databases">
        <title>Genomic Encyclopedia of Archaeal and Bacterial Type Strains, Phase II (KMG-II): from individual species to whole genera.</title>
        <authorList>
            <person name="Goeker M."/>
        </authorList>
    </citation>
    <scope>NUCLEOTIDE SEQUENCE [LARGE SCALE GENOMIC DNA]</scope>
    <source>
        <strain evidence="5 6">DSM 23382</strain>
    </source>
</reference>
<dbReference type="PANTHER" id="PTHR43537:SF45">
    <property type="entry name" value="GNTR FAMILY REGULATORY PROTEIN"/>
    <property type="match status" value="1"/>
</dbReference>
<gene>
    <name evidence="5" type="ORF">C8N35_105215</name>
</gene>
<keyword evidence="2 5" id="KW-0238">DNA-binding</keyword>
<dbReference type="EMBL" id="QAYG01000005">
    <property type="protein sequence ID" value="PTW60211.1"/>
    <property type="molecule type" value="Genomic_DNA"/>
</dbReference>
<dbReference type="Gene3D" id="1.20.120.530">
    <property type="entry name" value="GntR ligand-binding domain-like"/>
    <property type="match status" value="1"/>
</dbReference>
<dbReference type="InterPro" id="IPR008920">
    <property type="entry name" value="TF_FadR/GntR_C"/>
</dbReference>
<evidence type="ECO:0000259" key="4">
    <source>
        <dbReference type="PROSITE" id="PS50949"/>
    </source>
</evidence>
<proteinExistence type="predicted"/>
<dbReference type="SMART" id="SM00345">
    <property type="entry name" value="HTH_GNTR"/>
    <property type="match status" value="1"/>
</dbReference>
<dbReference type="Pfam" id="PF07729">
    <property type="entry name" value="FCD"/>
    <property type="match status" value="1"/>
</dbReference>
<dbReference type="SUPFAM" id="SSF46785">
    <property type="entry name" value="Winged helix' DNA-binding domain"/>
    <property type="match status" value="1"/>
</dbReference>
<protein>
    <submittedName>
        <fullName evidence="5">DNA-binding GntR family transcriptional regulator</fullName>
    </submittedName>
</protein>
<dbReference type="SMART" id="SM00895">
    <property type="entry name" value="FCD"/>
    <property type="match status" value="1"/>
</dbReference>
<sequence>MTASGENVIHQLSEDLRTGVFPPGAWLKQVDLQQRYGVNRAQVRKALETLAGRRVVRYEQNRGYSVHPADNEETDHVLAIRLAIETGFCEAIVKGATSEDVHRLHHFARSFNDMVRRGAYDQLYEMNLRFHRALLVCAGNAAMVNLVDELRLRTSPAPASQWRNLARIERSAAEHIAMAEALEQRDAERLLRLIRVHIEQKPDPAV</sequence>
<organism evidence="5 6">
    <name type="scientific">Breoghania corrubedonensis</name>
    <dbReference type="NCBI Taxonomy" id="665038"/>
    <lineage>
        <taxon>Bacteria</taxon>
        <taxon>Pseudomonadati</taxon>
        <taxon>Pseudomonadota</taxon>
        <taxon>Alphaproteobacteria</taxon>
        <taxon>Hyphomicrobiales</taxon>
        <taxon>Stappiaceae</taxon>
        <taxon>Breoghania</taxon>
    </lineage>
</organism>
<evidence type="ECO:0000256" key="1">
    <source>
        <dbReference type="ARBA" id="ARBA00023015"/>
    </source>
</evidence>
<dbReference type="SUPFAM" id="SSF48008">
    <property type="entry name" value="GntR ligand-binding domain-like"/>
    <property type="match status" value="1"/>
</dbReference>
<evidence type="ECO:0000313" key="6">
    <source>
        <dbReference type="Proteomes" id="UP000244081"/>
    </source>
</evidence>
<dbReference type="OrthoDB" id="6087511at2"/>